<comment type="caution">
    <text evidence="1">The sequence shown here is derived from an EMBL/GenBank/DDBJ whole genome shotgun (WGS) entry which is preliminary data.</text>
</comment>
<organism evidence="1 2">
    <name type="scientific">Agrobacterium vitis</name>
    <name type="common">Rhizobium vitis</name>
    <dbReference type="NCBI Taxonomy" id="373"/>
    <lineage>
        <taxon>Bacteria</taxon>
        <taxon>Pseudomonadati</taxon>
        <taxon>Pseudomonadota</taxon>
        <taxon>Alphaproteobacteria</taxon>
        <taxon>Hyphomicrobiales</taxon>
        <taxon>Rhizobiaceae</taxon>
        <taxon>Rhizobium/Agrobacterium group</taxon>
        <taxon>Agrobacterium</taxon>
    </lineage>
</organism>
<dbReference type="InterPro" id="IPR034756">
    <property type="entry name" value="T2SSM_b"/>
</dbReference>
<dbReference type="Proteomes" id="UP000440716">
    <property type="component" value="Unassembled WGS sequence"/>
</dbReference>
<accession>A0A7K1RND0</accession>
<gene>
    <name evidence="1" type="ORF">GOZ88_25620</name>
</gene>
<reference evidence="1 2" key="1">
    <citation type="submission" date="2019-12" db="EMBL/GenBank/DDBJ databases">
        <title>Whole-genome sequencing of Allorhizobium vitis.</title>
        <authorList>
            <person name="Gan H.M."/>
            <person name="Szegedi E."/>
            <person name="Burr T."/>
            <person name="Savka M.A."/>
        </authorList>
    </citation>
    <scope>NUCLEOTIDE SEQUENCE [LARGE SCALE GENOMIC DNA]</scope>
    <source>
        <strain evidence="1 2">CG415</strain>
    </source>
</reference>
<dbReference type="Pfam" id="PF10741">
    <property type="entry name" value="T2SSM_b"/>
    <property type="match status" value="1"/>
</dbReference>
<evidence type="ECO:0008006" key="3">
    <source>
        <dbReference type="Google" id="ProtNLM"/>
    </source>
</evidence>
<name>A0A7K1RND0_AGRVI</name>
<dbReference type="RefSeq" id="WP_156593259.1">
    <property type="nucleotide sequence ID" value="NZ_WPHU01000021.1"/>
</dbReference>
<sequence length="197" mass="21119">MRQRFTALVLSLDIRQRRLILLICGLAAAICALSMVFGAVESAISGLSQIDDARRRLGLYQTIVASAEQLKLTPTEPTDQISGFVFRGETDEIIRAEINGILKASAVRHGLQINTINDIPSKGLPNVKLVGLRVNAYGSFEPIQSVLLELEQTIPPVFIGSLTLGSSYTPGGMEGDLNINVTLDLFGAANAFPPGGR</sequence>
<evidence type="ECO:0000313" key="2">
    <source>
        <dbReference type="Proteomes" id="UP000440716"/>
    </source>
</evidence>
<protein>
    <recommendedName>
        <fullName evidence="3">General secretion pathway protein GspM</fullName>
    </recommendedName>
</protein>
<proteinExistence type="predicted"/>
<evidence type="ECO:0000313" key="1">
    <source>
        <dbReference type="EMBL" id="MVA59471.1"/>
    </source>
</evidence>
<dbReference type="NCBIfam" id="NF040576">
    <property type="entry name" value="T2SS_GspM_XpsM"/>
    <property type="match status" value="1"/>
</dbReference>
<dbReference type="EMBL" id="WPHU01000021">
    <property type="protein sequence ID" value="MVA59471.1"/>
    <property type="molecule type" value="Genomic_DNA"/>
</dbReference>
<dbReference type="AlphaFoldDB" id="A0A7K1RND0"/>